<feature type="domain" description="TPM" evidence="1">
    <location>
        <begin position="26"/>
        <end position="143"/>
    </location>
</feature>
<gene>
    <name evidence="2" type="ORF">ACFOEN_08930</name>
</gene>
<organism evidence="2 3">
    <name type="scientific">Piscinibacterium candidicorallinum</name>
    <dbReference type="NCBI Taxonomy" id="1793872"/>
    <lineage>
        <taxon>Bacteria</taxon>
        <taxon>Pseudomonadati</taxon>
        <taxon>Pseudomonadota</taxon>
        <taxon>Betaproteobacteria</taxon>
        <taxon>Burkholderiales</taxon>
        <taxon>Piscinibacterium</taxon>
    </lineage>
</organism>
<dbReference type="RefSeq" id="WP_377303124.1">
    <property type="nucleotide sequence ID" value="NZ_CP180191.1"/>
</dbReference>
<proteinExistence type="predicted"/>
<accession>A0ABV7H1I2</accession>
<sequence>MGKLQRILKHVFAWPAGFSRAWPAASVRAIEQSITAGERRHTAELRFCVEESLPWSYLWWHAPPRERAVNLFGKLRVWDTEANNGVLIYVLHADRRVEIVADRAAARAIAQSQWDAWVGQLQAAYRGGRFEAGTIEVLAAINDALAEHFPVGESNPNELADAPVIIRR</sequence>
<evidence type="ECO:0000313" key="3">
    <source>
        <dbReference type="Proteomes" id="UP001595556"/>
    </source>
</evidence>
<dbReference type="EMBL" id="JBHRTI010000004">
    <property type="protein sequence ID" value="MFC3147764.1"/>
    <property type="molecule type" value="Genomic_DNA"/>
</dbReference>
<dbReference type="PANTHER" id="PTHR30373">
    <property type="entry name" value="UPF0603 PROTEIN YGCG"/>
    <property type="match status" value="1"/>
</dbReference>
<dbReference type="Pfam" id="PF04536">
    <property type="entry name" value="TPM_phosphatase"/>
    <property type="match status" value="1"/>
</dbReference>
<dbReference type="Proteomes" id="UP001595556">
    <property type="component" value="Unassembled WGS sequence"/>
</dbReference>
<dbReference type="InterPro" id="IPR007621">
    <property type="entry name" value="TPM_dom"/>
</dbReference>
<comment type="caution">
    <text evidence="2">The sequence shown here is derived from an EMBL/GenBank/DDBJ whole genome shotgun (WGS) entry which is preliminary data.</text>
</comment>
<evidence type="ECO:0000313" key="2">
    <source>
        <dbReference type="EMBL" id="MFC3147764.1"/>
    </source>
</evidence>
<dbReference type="Gene3D" id="3.10.310.50">
    <property type="match status" value="1"/>
</dbReference>
<keyword evidence="3" id="KW-1185">Reference proteome</keyword>
<reference evidence="3" key="1">
    <citation type="journal article" date="2019" name="Int. J. Syst. Evol. Microbiol.">
        <title>The Global Catalogue of Microorganisms (GCM) 10K type strain sequencing project: providing services to taxonomists for standard genome sequencing and annotation.</title>
        <authorList>
            <consortium name="The Broad Institute Genomics Platform"/>
            <consortium name="The Broad Institute Genome Sequencing Center for Infectious Disease"/>
            <person name="Wu L."/>
            <person name="Ma J."/>
        </authorList>
    </citation>
    <scope>NUCLEOTIDE SEQUENCE [LARGE SCALE GENOMIC DNA]</scope>
    <source>
        <strain evidence="3">KCTC 52168</strain>
    </source>
</reference>
<dbReference type="PANTHER" id="PTHR30373:SF8">
    <property type="entry name" value="BLL7265 PROTEIN"/>
    <property type="match status" value="1"/>
</dbReference>
<evidence type="ECO:0000259" key="1">
    <source>
        <dbReference type="Pfam" id="PF04536"/>
    </source>
</evidence>
<name>A0ABV7H1I2_9BURK</name>
<protein>
    <submittedName>
        <fullName evidence="2">TPM domain-containing protein</fullName>
    </submittedName>
</protein>